<evidence type="ECO:0000256" key="1">
    <source>
        <dbReference type="SAM" id="MobiDB-lite"/>
    </source>
</evidence>
<dbReference type="EMBL" id="CALNXK010000019">
    <property type="protein sequence ID" value="CAH3106564.1"/>
    <property type="molecule type" value="Genomic_DNA"/>
</dbReference>
<dbReference type="InterPro" id="IPR013761">
    <property type="entry name" value="SAM/pointed_sf"/>
</dbReference>
<keyword evidence="4" id="KW-1185">Reference proteome</keyword>
<dbReference type="PROSITE" id="PS50105">
    <property type="entry name" value="SAM_DOMAIN"/>
    <property type="match status" value="1"/>
</dbReference>
<evidence type="ECO:0000259" key="2">
    <source>
        <dbReference type="PROSITE" id="PS50105"/>
    </source>
</evidence>
<reference evidence="3 4" key="1">
    <citation type="submission" date="2022-05" db="EMBL/GenBank/DDBJ databases">
        <authorList>
            <consortium name="Genoscope - CEA"/>
            <person name="William W."/>
        </authorList>
    </citation>
    <scope>NUCLEOTIDE SEQUENCE [LARGE SCALE GENOMIC DNA]</scope>
</reference>
<dbReference type="Proteomes" id="UP001159405">
    <property type="component" value="Unassembled WGS sequence"/>
</dbReference>
<gene>
    <name evidence="3" type="ORF">PLOB_00014860</name>
</gene>
<protein>
    <recommendedName>
        <fullName evidence="2">SAM domain-containing protein</fullName>
    </recommendedName>
</protein>
<evidence type="ECO:0000313" key="4">
    <source>
        <dbReference type="Proteomes" id="UP001159405"/>
    </source>
</evidence>
<sequence length="122" mass="13772">MNEYSYFEKGCRQKSARDNPERQGTTSLAVPPAVPKRHSAPVPESTKTSKDPPPLPVKKSKPRTVEELMQRIGFSQYTSSLVDYGWDDLEFLGELNEQELNEAGVPEQHHKMILGAIKKFLS</sequence>
<dbReference type="Gene3D" id="1.10.150.50">
    <property type="entry name" value="Transcription Factor, Ets-1"/>
    <property type="match status" value="1"/>
</dbReference>
<organism evidence="3 4">
    <name type="scientific">Porites lobata</name>
    <dbReference type="NCBI Taxonomy" id="104759"/>
    <lineage>
        <taxon>Eukaryota</taxon>
        <taxon>Metazoa</taxon>
        <taxon>Cnidaria</taxon>
        <taxon>Anthozoa</taxon>
        <taxon>Hexacorallia</taxon>
        <taxon>Scleractinia</taxon>
        <taxon>Fungiina</taxon>
        <taxon>Poritidae</taxon>
        <taxon>Porites</taxon>
    </lineage>
</organism>
<feature type="compositionally biased region" description="Basic and acidic residues" evidence="1">
    <location>
        <begin position="9"/>
        <end position="21"/>
    </location>
</feature>
<feature type="domain" description="SAM" evidence="2">
    <location>
        <begin position="60"/>
        <end position="114"/>
    </location>
</feature>
<dbReference type="SMART" id="SM00454">
    <property type="entry name" value="SAM"/>
    <property type="match status" value="1"/>
</dbReference>
<name>A0ABN8NEK5_9CNID</name>
<evidence type="ECO:0000313" key="3">
    <source>
        <dbReference type="EMBL" id="CAH3106564.1"/>
    </source>
</evidence>
<feature type="region of interest" description="Disordered" evidence="1">
    <location>
        <begin position="1"/>
        <end position="63"/>
    </location>
</feature>
<comment type="caution">
    <text evidence="3">The sequence shown here is derived from an EMBL/GenBank/DDBJ whole genome shotgun (WGS) entry which is preliminary data.</text>
</comment>
<dbReference type="InterPro" id="IPR001660">
    <property type="entry name" value="SAM"/>
</dbReference>
<dbReference type="SUPFAM" id="SSF47769">
    <property type="entry name" value="SAM/Pointed domain"/>
    <property type="match status" value="1"/>
</dbReference>
<dbReference type="Pfam" id="PF00536">
    <property type="entry name" value="SAM_1"/>
    <property type="match status" value="1"/>
</dbReference>
<accession>A0ABN8NEK5</accession>
<proteinExistence type="predicted"/>